<keyword evidence="3" id="KW-0238">DNA-binding</keyword>
<dbReference type="SUPFAM" id="SSF47413">
    <property type="entry name" value="lambda repressor-like DNA-binding domains"/>
    <property type="match status" value="1"/>
</dbReference>
<proteinExistence type="predicted"/>
<dbReference type="CDD" id="cd01392">
    <property type="entry name" value="HTH_LacI"/>
    <property type="match status" value="1"/>
</dbReference>
<accession>A0A9X2GY71</accession>
<protein>
    <submittedName>
        <fullName evidence="6">LacI family transcriptional regulator</fullName>
    </submittedName>
</protein>
<dbReference type="EMBL" id="JAMZDY010000001">
    <property type="protein sequence ID" value="MCP2369621.1"/>
    <property type="molecule type" value="Genomic_DNA"/>
</dbReference>
<dbReference type="Gene3D" id="3.40.50.2300">
    <property type="match status" value="2"/>
</dbReference>
<gene>
    <name evidence="6" type="ORF">BJ978_000297</name>
</gene>
<comment type="caution">
    <text evidence="6">The sequence shown here is derived from an EMBL/GenBank/DDBJ whole genome shotgun (WGS) entry which is preliminary data.</text>
</comment>
<evidence type="ECO:0000256" key="3">
    <source>
        <dbReference type="ARBA" id="ARBA00023125"/>
    </source>
</evidence>
<name>A0A9X2GY71_9MICO</name>
<dbReference type="GO" id="GO:0000976">
    <property type="term" value="F:transcription cis-regulatory region binding"/>
    <property type="evidence" value="ECO:0007669"/>
    <property type="project" value="TreeGrafter"/>
</dbReference>
<dbReference type="Pfam" id="PF13377">
    <property type="entry name" value="Peripla_BP_3"/>
    <property type="match status" value="1"/>
</dbReference>
<dbReference type="SUPFAM" id="SSF53822">
    <property type="entry name" value="Periplasmic binding protein-like I"/>
    <property type="match status" value="1"/>
</dbReference>
<dbReference type="PROSITE" id="PS50932">
    <property type="entry name" value="HTH_LACI_2"/>
    <property type="match status" value="1"/>
</dbReference>
<dbReference type="RefSeq" id="WP_197738183.1">
    <property type="nucleotide sequence ID" value="NZ_BAAANU010000002.1"/>
</dbReference>
<keyword evidence="4" id="KW-0804">Transcription</keyword>
<dbReference type="SMART" id="SM00354">
    <property type="entry name" value="HTH_LACI"/>
    <property type="match status" value="1"/>
</dbReference>
<evidence type="ECO:0000256" key="2">
    <source>
        <dbReference type="ARBA" id="ARBA00023015"/>
    </source>
</evidence>
<evidence type="ECO:0000256" key="1">
    <source>
        <dbReference type="ARBA" id="ARBA00022491"/>
    </source>
</evidence>
<evidence type="ECO:0000259" key="5">
    <source>
        <dbReference type="PROSITE" id="PS50932"/>
    </source>
</evidence>
<dbReference type="Pfam" id="PF00356">
    <property type="entry name" value="LacI"/>
    <property type="match status" value="1"/>
</dbReference>
<dbReference type="PANTHER" id="PTHR30146">
    <property type="entry name" value="LACI-RELATED TRANSCRIPTIONAL REPRESSOR"/>
    <property type="match status" value="1"/>
</dbReference>
<feature type="domain" description="HTH lacI-type" evidence="5">
    <location>
        <begin position="14"/>
        <end position="68"/>
    </location>
</feature>
<dbReference type="AlphaFoldDB" id="A0A9X2GY71"/>
<dbReference type="InterPro" id="IPR028082">
    <property type="entry name" value="Peripla_BP_I"/>
</dbReference>
<keyword evidence="1" id="KW-0678">Repressor</keyword>
<dbReference type="GO" id="GO:0003700">
    <property type="term" value="F:DNA-binding transcription factor activity"/>
    <property type="evidence" value="ECO:0007669"/>
    <property type="project" value="TreeGrafter"/>
</dbReference>
<dbReference type="InterPro" id="IPR010982">
    <property type="entry name" value="Lambda_DNA-bd_dom_sf"/>
</dbReference>
<keyword evidence="7" id="KW-1185">Reference proteome</keyword>
<dbReference type="PANTHER" id="PTHR30146:SF148">
    <property type="entry name" value="HTH-TYPE TRANSCRIPTIONAL REPRESSOR PURR-RELATED"/>
    <property type="match status" value="1"/>
</dbReference>
<dbReference type="InterPro" id="IPR046335">
    <property type="entry name" value="LacI/GalR-like_sensor"/>
</dbReference>
<evidence type="ECO:0000256" key="4">
    <source>
        <dbReference type="ARBA" id="ARBA00023163"/>
    </source>
</evidence>
<organism evidence="6 7">
    <name type="scientific">Agromyces terreus</name>
    <dbReference type="NCBI Taxonomy" id="424795"/>
    <lineage>
        <taxon>Bacteria</taxon>
        <taxon>Bacillati</taxon>
        <taxon>Actinomycetota</taxon>
        <taxon>Actinomycetes</taxon>
        <taxon>Micrococcales</taxon>
        <taxon>Microbacteriaceae</taxon>
        <taxon>Agromyces</taxon>
    </lineage>
</organism>
<evidence type="ECO:0000313" key="6">
    <source>
        <dbReference type="EMBL" id="MCP2369621.1"/>
    </source>
</evidence>
<sequence>MTDADPTAREGAAQTMQDVASSLGVSVSTVSLALRGNPVVSEATRARVQAEALRLGYVYNRSAANLRTKRRHLVGFVVPDVANPFVAESALGLQAAMSEGSQFVVLANTHEDLAVQTGIIRELAEERAAGLVLIPAIGTGPDELDALRATQMPAVIMNRHLPGDRFPYVGADDEAVVDIACDHLFGVHASRTVAYFGGIDDAVPHVLRRARFSSNVRAAGLVEAMEWGVPTRPNSDSAYEVASRLIAEGTRPPEAVVCHSDMIAIGVLKALNDAGIPPAECRVVGIDGIRLASMTTPGLTTVSVHAPSLGRLAGELLLHGTGDDETVRSLVPQLVVRESCGCRT</sequence>
<dbReference type="Proteomes" id="UP001139722">
    <property type="component" value="Unassembled WGS sequence"/>
</dbReference>
<evidence type="ECO:0000313" key="7">
    <source>
        <dbReference type="Proteomes" id="UP001139722"/>
    </source>
</evidence>
<keyword evidence="2" id="KW-0805">Transcription regulation</keyword>
<dbReference type="Gene3D" id="1.10.260.40">
    <property type="entry name" value="lambda repressor-like DNA-binding domains"/>
    <property type="match status" value="1"/>
</dbReference>
<reference evidence="6" key="1">
    <citation type="submission" date="2022-06" db="EMBL/GenBank/DDBJ databases">
        <title>Sequencing the genomes of 1000 actinobacteria strains.</title>
        <authorList>
            <person name="Klenk H.-P."/>
        </authorList>
    </citation>
    <scope>NUCLEOTIDE SEQUENCE</scope>
    <source>
        <strain evidence="6">DSM 22016</strain>
    </source>
</reference>
<dbReference type="InterPro" id="IPR000843">
    <property type="entry name" value="HTH_LacI"/>
</dbReference>